<keyword evidence="2" id="KW-0547">Nucleotide-binding</keyword>
<sequence>MASLEASSTSSPFRSLPSPLEYLQLVECQLISLYSDDQRPFLNALAEIAEGYWSIQTILVAAHHLKQHPRLLYGLNCLLQPQCRLECSTTVDEVSHFVLVHQRRSTILSLPDVDEGLNLPTSCEDVLRLLNDYDAWDKLFKLSLHRQWLECFAQILQELIDDPAIDKLCKSAVYKRLHHLAKHGILPPSIFLHFVIIGNTKPSYVMNRTEYIASGGVCDIHKVSIRGTVTCLRVIRQTEMSDAKQIYKAFCSEIIVWRQLDHPNLAPFIGATAEIFPGRYCFALPWFKNGSIVFYLKENPEHDKFLAVQQILEAVDYLHTFDPPIVHKDIKGANILVNDEGVCLLSDFGLSGTLDLQHVSSAKGTLYWMPPELFGEDCDAHANTDGRPRDIYSLGCTIYEILTRNKPSAIMFSVLQGSPPRLPPLGKWTIEELHLWRLVADCVEIKPGQRPLIRIIKEHLSRVRNVGVSQLTVLSRPNSLKEPPSRAANESEKWAIQGWLWHRFSYQTVISDVPYLYTPPLRKSCRPLIYTDVLCMGMGWV</sequence>
<name>A0A9P6JJ33_9AGAR</name>
<dbReference type="EMBL" id="MU157937">
    <property type="protein sequence ID" value="KAF9522678.1"/>
    <property type="molecule type" value="Genomic_DNA"/>
</dbReference>
<evidence type="ECO:0000259" key="5">
    <source>
        <dbReference type="PROSITE" id="PS50011"/>
    </source>
</evidence>
<gene>
    <name evidence="6" type="ORF">CPB83DRAFT_864060</name>
</gene>
<dbReference type="GO" id="GO:0004672">
    <property type="term" value="F:protein kinase activity"/>
    <property type="evidence" value="ECO:0007669"/>
    <property type="project" value="InterPro"/>
</dbReference>
<dbReference type="SUPFAM" id="SSF56112">
    <property type="entry name" value="Protein kinase-like (PK-like)"/>
    <property type="match status" value="1"/>
</dbReference>
<dbReference type="Gene3D" id="1.10.510.10">
    <property type="entry name" value="Transferase(Phosphotransferase) domain 1"/>
    <property type="match status" value="1"/>
</dbReference>
<dbReference type="PROSITE" id="PS50011">
    <property type="entry name" value="PROTEIN_KINASE_DOM"/>
    <property type="match status" value="1"/>
</dbReference>
<keyword evidence="7" id="KW-1185">Reference proteome</keyword>
<dbReference type="AlphaFoldDB" id="A0A9P6JJ33"/>
<dbReference type="InterPro" id="IPR050538">
    <property type="entry name" value="MAP_kinase_kinase_kinase"/>
</dbReference>
<keyword evidence="4" id="KW-0067">ATP-binding</keyword>
<accession>A0A9P6JJ33</accession>
<evidence type="ECO:0000313" key="6">
    <source>
        <dbReference type="EMBL" id="KAF9522678.1"/>
    </source>
</evidence>
<evidence type="ECO:0000256" key="3">
    <source>
        <dbReference type="ARBA" id="ARBA00022777"/>
    </source>
</evidence>
<dbReference type="GO" id="GO:0000165">
    <property type="term" value="P:MAPK cascade"/>
    <property type="evidence" value="ECO:0007669"/>
    <property type="project" value="UniProtKB-ARBA"/>
</dbReference>
<dbReference type="PROSITE" id="PS00108">
    <property type="entry name" value="PROTEIN_KINASE_ST"/>
    <property type="match status" value="1"/>
</dbReference>
<dbReference type="GO" id="GO:0005524">
    <property type="term" value="F:ATP binding"/>
    <property type="evidence" value="ECO:0007669"/>
    <property type="project" value="UniProtKB-KW"/>
</dbReference>
<organism evidence="6 7">
    <name type="scientific">Crepidotus variabilis</name>
    <dbReference type="NCBI Taxonomy" id="179855"/>
    <lineage>
        <taxon>Eukaryota</taxon>
        <taxon>Fungi</taxon>
        <taxon>Dikarya</taxon>
        <taxon>Basidiomycota</taxon>
        <taxon>Agaricomycotina</taxon>
        <taxon>Agaricomycetes</taxon>
        <taxon>Agaricomycetidae</taxon>
        <taxon>Agaricales</taxon>
        <taxon>Agaricineae</taxon>
        <taxon>Crepidotaceae</taxon>
        <taxon>Crepidotus</taxon>
    </lineage>
</organism>
<proteinExistence type="predicted"/>
<evidence type="ECO:0000313" key="7">
    <source>
        <dbReference type="Proteomes" id="UP000807306"/>
    </source>
</evidence>
<keyword evidence="1" id="KW-0808">Transferase</keyword>
<dbReference type="InterPro" id="IPR008271">
    <property type="entry name" value="Ser/Thr_kinase_AS"/>
</dbReference>
<dbReference type="OrthoDB" id="346907at2759"/>
<protein>
    <submittedName>
        <fullName evidence="6">Kinase-like domain-containing protein</fullName>
    </submittedName>
</protein>
<dbReference type="SMART" id="SM00220">
    <property type="entry name" value="S_TKc"/>
    <property type="match status" value="1"/>
</dbReference>
<dbReference type="InterPro" id="IPR011009">
    <property type="entry name" value="Kinase-like_dom_sf"/>
</dbReference>
<reference evidence="6" key="1">
    <citation type="submission" date="2020-11" db="EMBL/GenBank/DDBJ databases">
        <authorList>
            <consortium name="DOE Joint Genome Institute"/>
            <person name="Ahrendt S."/>
            <person name="Riley R."/>
            <person name="Andreopoulos W."/>
            <person name="Labutti K."/>
            <person name="Pangilinan J."/>
            <person name="Ruiz-Duenas F.J."/>
            <person name="Barrasa J.M."/>
            <person name="Sanchez-Garcia M."/>
            <person name="Camarero S."/>
            <person name="Miyauchi S."/>
            <person name="Serrano A."/>
            <person name="Linde D."/>
            <person name="Babiker R."/>
            <person name="Drula E."/>
            <person name="Ayuso-Fernandez I."/>
            <person name="Pacheco R."/>
            <person name="Padilla G."/>
            <person name="Ferreira P."/>
            <person name="Barriuso J."/>
            <person name="Kellner H."/>
            <person name="Castanera R."/>
            <person name="Alfaro M."/>
            <person name="Ramirez L."/>
            <person name="Pisabarro A.G."/>
            <person name="Kuo A."/>
            <person name="Tritt A."/>
            <person name="Lipzen A."/>
            <person name="He G."/>
            <person name="Yan M."/>
            <person name="Ng V."/>
            <person name="Cullen D."/>
            <person name="Martin F."/>
            <person name="Rosso M.-N."/>
            <person name="Henrissat B."/>
            <person name="Hibbett D."/>
            <person name="Martinez A.T."/>
            <person name="Grigoriev I.V."/>
        </authorList>
    </citation>
    <scope>NUCLEOTIDE SEQUENCE</scope>
    <source>
        <strain evidence="6">CBS 506.95</strain>
    </source>
</reference>
<feature type="domain" description="Protein kinase" evidence="5">
    <location>
        <begin position="206"/>
        <end position="462"/>
    </location>
</feature>
<dbReference type="InterPro" id="IPR000719">
    <property type="entry name" value="Prot_kinase_dom"/>
</dbReference>
<keyword evidence="3 6" id="KW-0418">Kinase</keyword>
<evidence type="ECO:0000256" key="2">
    <source>
        <dbReference type="ARBA" id="ARBA00022741"/>
    </source>
</evidence>
<dbReference type="PANTHER" id="PTHR48016:SF56">
    <property type="entry name" value="MAPKK KINASE"/>
    <property type="match status" value="1"/>
</dbReference>
<dbReference type="Proteomes" id="UP000807306">
    <property type="component" value="Unassembled WGS sequence"/>
</dbReference>
<dbReference type="PANTHER" id="PTHR48016">
    <property type="entry name" value="MAP KINASE KINASE KINASE SSK2-RELATED-RELATED"/>
    <property type="match status" value="1"/>
</dbReference>
<comment type="caution">
    <text evidence="6">The sequence shown here is derived from an EMBL/GenBank/DDBJ whole genome shotgun (WGS) entry which is preliminary data.</text>
</comment>
<evidence type="ECO:0000256" key="4">
    <source>
        <dbReference type="ARBA" id="ARBA00022840"/>
    </source>
</evidence>
<evidence type="ECO:0000256" key="1">
    <source>
        <dbReference type="ARBA" id="ARBA00022679"/>
    </source>
</evidence>
<dbReference type="Pfam" id="PF00069">
    <property type="entry name" value="Pkinase"/>
    <property type="match status" value="1"/>
</dbReference>